<evidence type="ECO:0000256" key="1">
    <source>
        <dbReference type="SAM" id="MobiDB-lite"/>
    </source>
</evidence>
<organism evidence="2 3">
    <name type="scientific">Araneus ventricosus</name>
    <name type="common">Orbweaver spider</name>
    <name type="synonym">Epeira ventricosa</name>
    <dbReference type="NCBI Taxonomy" id="182803"/>
    <lineage>
        <taxon>Eukaryota</taxon>
        <taxon>Metazoa</taxon>
        <taxon>Ecdysozoa</taxon>
        <taxon>Arthropoda</taxon>
        <taxon>Chelicerata</taxon>
        <taxon>Arachnida</taxon>
        <taxon>Araneae</taxon>
        <taxon>Araneomorphae</taxon>
        <taxon>Entelegynae</taxon>
        <taxon>Araneoidea</taxon>
        <taxon>Araneidae</taxon>
        <taxon>Araneus</taxon>
    </lineage>
</organism>
<dbReference type="Proteomes" id="UP000499080">
    <property type="component" value="Unassembled WGS sequence"/>
</dbReference>
<dbReference type="AlphaFoldDB" id="A0A4Y2BCP3"/>
<feature type="region of interest" description="Disordered" evidence="1">
    <location>
        <begin position="1"/>
        <end position="74"/>
    </location>
</feature>
<proteinExistence type="predicted"/>
<accession>A0A4Y2BCP3</accession>
<gene>
    <name evidence="2" type="ORF">AVEN_87861_1</name>
</gene>
<sequence>MFNQTFNGDVRDDDDAHGGGDGHGGHDGDDRGGHDGDVLLLPSVYDGDDARDDGDHDGDDGRDDDDHGDHGDDDVLLLMHRQVSRRHNHK</sequence>
<name>A0A4Y2BCP3_ARAVE</name>
<dbReference type="EMBL" id="BGPR01000065">
    <property type="protein sequence ID" value="GBL89527.1"/>
    <property type="molecule type" value="Genomic_DNA"/>
</dbReference>
<feature type="compositionally biased region" description="Basic and acidic residues" evidence="1">
    <location>
        <begin position="14"/>
        <end position="37"/>
    </location>
</feature>
<reference evidence="2 3" key="1">
    <citation type="journal article" date="2019" name="Sci. Rep.">
        <title>Orb-weaving spider Araneus ventricosus genome elucidates the spidroin gene catalogue.</title>
        <authorList>
            <person name="Kono N."/>
            <person name="Nakamura H."/>
            <person name="Ohtoshi R."/>
            <person name="Moran D.A.P."/>
            <person name="Shinohara A."/>
            <person name="Yoshida Y."/>
            <person name="Fujiwara M."/>
            <person name="Mori M."/>
            <person name="Tomita M."/>
            <person name="Arakawa K."/>
        </authorList>
    </citation>
    <scope>NUCLEOTIDE SEQUENCE [LARGE SCALE GENOMIC DNA]</scope>
</reference>
<keyword evidence="3" id="KW-1185">Reference proteome</keyword>
<feature type="compositionally biased region" description="Acidic residues" evidence="1">
    <location>
        <begin position="46"/>
        <end position="63"/>
    </location>
</feature>
<comment type="caution">
    <text evidence="2">The sequence shown here is derived from an EMBL/GenBank/DDBJ whole genome shotgun (WGS) entry which is preliminary data.</text>
</comment>
<protein>
    <submittedName>
        <fullName evidence="2">Uncharacterized protein</fullName>
    </submittedName>
</protein>
<evidence type="ECO:0000313" key="3">
    <source>
        <dbReference type="Proteomes" id="UP000499080"/>
    </source>
</evidence>
<evidence type="ECO:0000313" key="2">
    <source>
        <dbReference type="EMBL" id="GBL89527.1"/>
    </source>
</evidence>